<dbReference type="AlphaFoldDB" id="A0A2G5EC39"/>
<keyword evidence="3 6" id="KW-0863">Zinc-finger</keyword>
<keyword evidence="4" id="KW-0862">Zinc</keyword>
<evidence type="ECO:0000256" key="1">
    <source>
        <dbReference type="ARBA" id="ARBA00004123"/>
    </source>
</evidence>
<dbReference type="PANTHER" id="PTHR47287:SF15">
    <property type="entry name" value="ZINC FINGER PROTEIN 3-LIKE"/>
    <property type="match status" value="1"/>
</dbReference>
<protein>
    <recommendedName>
        <fullName evidence="8">C2H2-type domain-containing protein</fullName>
    </recommendedName>
</protein>
<evidence type="ECO:0000256" key="6">
    <source>
        <dbReference type="PROSITE-ProRule" id="PRU00042"/>
    </source>
</evidence>
<evidence type="ECO:0000256" key="2">
    <source>
        <dbReference type="ARBA" id="ARBA00022723"/>
    </source>
</evidence>
<evidence type="ECO:0000313" key="10">
    <source>
        <dbReference type="Proteomes" id="UP000230069"/>
    </source>
</evidence>
<feature type="region of interest" description="Disordered" evidence="7">
    <location>
        <begin position="360"/>
        <end position="390"/>
    </location>
</feature>
<comment type="subcellular location">
    <subcellularLocation>
        <location evidence="1">Nucleus</location>
    </subcellularLocation>
</comment>
<dbReference type="InParanoid" id="A0A2G5EC39"/>
<dbReference type="PROSITE" id="PS00028">
    <property type="entry name" value="ZINC_FINGER_C2H2_1"/>
    <property type="match status" value="1"/>
</dbReference>
<feature type="compositionally biased region" description="Polar residues" evidence="7">
    <location>
        <begin position="234"/>
        <end position="255"/>
    </location>
</feature>
<proteinExistence type="predicted"/>
<keyword evidence="10" id="KW-1185">Reference proteome</keyword>
<accession>A0A2G5EC39</accession>
<dbReference type="PANTHER" id="PTHR47287">
    <property type="entry name" value="C2H2 AND C2HC ZINC FINGERS SUPERFAMILY PROTEIN"/>
    <property type="match status" value="1"/>
</dbReference>
<keyword evidence="5" id="KW-0539">Nucleus</keyword>
<dbReference type="PROSITE" id="PS50157">
    <property type="entry name" value="ZINC_FINGER_C2H2_2"/>
    <property type="match status" value="1"/>
</dbReference>
<feature type="domain" description="C2H2-type" evidence="8">
    <location>
        <begin position="92"/>
        <end position="119"/>
    </location>
</feature>
<dbReference type="Proteomes" id="UP000230069">
    <property type="component" value="Unassembled WGS sequence"/>
</dbReference>
<dbReference type="EMBL" id="KZ305026">
    <property type="protein sequence ID" value="PIA53333.1"/>
    <property type="molecule type" value="Genomic_DNA"/>
</dbReference>
<evidence type="ECO:0000259" key="8">
    <source>
        <dbReference type="PROSITE" id="PS50157"/>
    </source>
</evidence>
<evidence type="ECO:0000313" key="9">
    <source>
        <dbReference type="EMBL" id="PIA53333.1"/>
    </source>
</evidence>
<dbReference type="InterPro" id="IPR044246">
    <property type="entry name" value="ZFP3-like"/>
</dbReference>
<sequence length="390" mass="43323">MEARNPNHTSHSTQFTIVLDNQKLLEVGGSLSQVSRILTNGLENSNREVGHVMTPSLQLPSYSSNIVHYEVSTALGTFSSRALTQRGTPRSFCCKQCPTKFYTPQSLGGHQHAHINNQKMKDRRMRLQARTYHPYYHASRLRYRMDRPLTSHFPMFGSSHICHGGLQMQPGSWMHAPYYSILSPVRYGHIQVRLTESIGRNYSAIENVFANSHFSGGSQEISWGSRFNTSPRSQSLSDSFAGTNGFANSHSSSGSREMPGMPRFNNSPPTLAFNYSFAGMNGFAANRPSGGIVDLSRVSTFTNNTTYHTFADSSPRANDVDSTIGMELPPPPVSVVGFRPWASNHTSIQPLASKYLNINPRKPDGNLENTPRDPKPPEEDSAELDLTLRL</sequence>
<evidence type="ECO:0000256" key="7">
    <source>
        <dbReference type="SAM" id="MobiDB-lite"/>
    </source>
</evidence>
<evidence type="ECO:0000256" key="4">
    <source>
        <dbReference type="ARBA" id="ARBA00022833"/>
    </source>
</evidence>
<gene>
    <name evidence="9" type="ORF">AQUCO_00900125v1</name>
</gene>
<name>A0A2G5EC39_AQUCA</name>
<evidence type="ECO:0000256" key="5">
    <source>
        <dbReference type="ARBA" id="ARBA00023242"/>
    </source>
</evidence>
<reference evidence="9 10" key="1">
    <citation type="submission" date="2017-09" db="EMBL/GenBank/DDBJ databases">
        <title>WGS assembly of Aquilegia coerulea Goldsmith.</title>
        <authorList>
            <person name="Hodges S."/>
            <person name="Kramer E."/>
            <person name="Nordborg M."/>
            <person name="Tomkins J."/>
            <person name="Borevitz J."/>
            <person name="Derieg N."/>
            <person name="Yan J."/>
            <person name="Mihaltcheva S."/>
            <person name="Hayes R.D."/>
            <person name="Rokhsar D."/>
        </authorList>
    </citation>
    <scope>NUCLEOTIDE SEQUENCE [LARGE SCALE GENOMIC DNA]</scope>
    <source>
        <strain evidence="10">cv. Goldsmith</strain>
    </source>
</reference>
<feature type="compositionally biased region" description="Basic and acidic residues" evidence="7">
    <location>
        <begin position="361"/>
        <end position="378"/>
    </location>
</feature>
<dbReference type="GO" id="GO:0009788">
    <property type="term" value="P:negative regulation of abscisic acid-activated signaling pathway"/>
    <property type="evidence" value="ECO:0007669"/>
    <property type="project" value="InterPro"/>
</dbReference>
<dbReference type="GO" id="GO:0008270">
    <property type="term" value="F:zinc ion binding"/>
    <property type="evidence" value="ECO:0007669"/>
    <property type="project" value="UniProtKB-KW"/>
</dbReference>
<evidence type="ECO:0000256" key="3">
    <source>
        <dbReference type="ARBA" id="ARBA00022771"/>
    </source>
</evidence>
<organism evidence="9 10">
    <name type="scientific">Aquilegia coerulea</name>
    <name type="common">Rocky mountain columbine</name>
    <dbReference type="NCBI Taxonomy" id="218851"/>
    <lineage>
        <taxon>Eukaryota</taxon>
        <taxon>Viridiplantae</taxon>
        <taxon>Streptophyta</taxon>
        <taxon>Embryophyta</taxon>
        <taxon>Tracheophyta</taxon>
        <taxon>Spermatophyta</taxon>
        <taxon>Magnoliopsida</taxon>
        <taxon>Ranunculales</taxon>
        <taxon>Ranunculaceae</taxon>
        <taxon>Thalictroideae</taxon>
        <taxon>Aquilegia</taxon>
    </lineage>
</organism>
<dbReference type="GO" id="GO:0005634">
    <property type="term" value="C:nucleus"/>
    <property type="evidence" value="ECO:0007669"/>
    <property type="project" value="UniProtKB-SubCell"/>
</dbReference>
<dbReference type="InterPro" id="IPR013087">
    <property type="entry name" value="Znf_C2H2_type"/>
</dbReference>
<keyword evidence="2" id="KW-0479">Metal-binding</keyword>
<feature type="region of interest" description="Disordered" evidence="7">
    <location>
        <begin position="234"/>
        <end position="264"/>
    </location>
</feature>